<evidence type="ECO:0000256" key="10">
    <source>
        <dbReference type="ARBA" id="ARBA00023136"/>
    </source>
</evidence>
<proteinExistence type="inferred from homology"/>
<evidence type="ECO:0000256" key="12">
    <source>
        <dbReference type="RuleBase" id="RU000581"/>
    </source>
</evidence>
<dbReference type="GO" id="GO:0005789">
    <property type="term" value="C:endoplasmic reticulum membrane"/>
    <property type="evidence" value="ECO:0007669"/>
    <property type="project" value="TreeGrafter"/>
</dbReference>
<evidence type="ECO:0000256" key="2">
    <source>
        <dbReference type="ARBA" id="ARBA00005189"/>
    </source>
</evidence>
<keyword evidence="11 12" id="KW-0275">Fatty acid biosynthesis</keyword>
<dbReference type="PRINTS" id="PR00075">
    <property type="entry name" value="FACDDSATRASE"/>
</dbReference>
<dbReference type="Proteomes" id="UP000485058">
    <property type="component" value="Unassembled WGS sequence"/>
</dbReference>
<evidence type="ECO:0000256" key="13">
    <source>
        <dbReference type="SAM" id="Phobius"/>
    </source>
</evidence>
<comment type="pathway">
    <text evidence="2">Lipid metabolism.</text>
</comment>
<dbReference type="GO" id="GO:0042761">
    <property type="term" value="P:very long-chain fatty acid biosynthetic process"/>
    <property type="evidence" value="ECO:0007669"/>
    <property type="project" value="TreeGrafter"/>
</dbReference>
<evidence type="ECO:0000256" key="9">
    <source>
        <dbReference type="ARBA" id="ARBA00023098"/>
    </source>
</evidence>
<keyword evidence="15" id="KW-1185">Reference proteome</keyword>
<accession>A0A699ZKK4</accession>
<comment type="similarity">
    <text evidence="3 12">Belongs to the fatty acid desaturase type 1 family.</text>
</comment>
<keyword evidence="5 12" id="KW-0812">Transmembrane</keyword>
<evidence type="ECO:0000256" key="6">
    <source>
        <dbReference type="ARBA" id="ARBA00022832"/>
    </source>
</evidence>
<protein>
    <submittedName>
        <fullName evidence="14">FA_desaturase domain-containing protein</fullName>
    </submittedName>
</protein>
<evidence type="ECO:0000256" key="4">
    <source>
        <dbReference type="ARBA" id="ARBA00022516"/>
    </source>
</evidence>
<evidence type="ECO:0000313" key="15">
    <source>
        <dbReference type="Proteomes" id="UP000485058"/>
    </source>
</evidence>
<evidence type="ECO:0000256" key="3">
    <source>
        <dbReference type="ARBA" id="ARBA00009295"/>
    </source>
</evidence>
<sequence length="126" mass="14447">MWHQVGQALLLLAWGGLPYFIWGFVIRILVTMHMTWLVNSAVHIWGNQPYASGDNSRNNPLVALLVFGDGWHNNHHAFEYSAAHGLEWWQVDFSYYLICCLERVGLAWDVRRPSLAAMAAKRRPAV</sequence>
<evidence type="ECO:0000256" key="8">
    <source>
        <dbReference type="ARBA" id="ARBA00023002"/>
    </source>
</evidence>
<keyword evidence="8 12" id="KW-0560">Oxidoreductase</keyword>
<reference evidence="14 15" key="1">
    <citation type="submission" date="2020-02" db="EMBL/GenBank/DDBJ databases">
        <title>Draft genome sequence of Haematococcus lacustris strain NIES-144.</title>
        <authorList>
            <person name="Morimoto D."/>
            <person name="Nakagawa S."/>
            <person name="Yoshida T."/>
            <person name="Sawayama S."/>
        </authorList>
    </citation>
    <scope>NUCLEOTIDE SEQUENCE [LARGE SCALE GENOMIC DNA]</scope>
    <source>
        <strain evidence="14 15">NIES-144</strain>
    </source>
</reference>
<dbReference type="InterPro" id="IPR015876">
    <property type="entry name" value="Acyl-CoA_DS"/>
</dbReference>
<keyword evidence="9" id="KW-0443">Lipid metabolism</keyword>
<dbReference type="PANTHER" id="PTHR11351">
    <property type="entry name" value="ACYL-COA DESATURASE"/>
    <property type="match status" value="1"/>
</dbReference>
<dbReference type="AlphaFoldDB" id="A0A699ZKK4"/>
<dbReference type="PANTHER" id="PTHR11351:SF31">
    <property type="entry name" value="DESATURASE 1, ISOFORM A-RELATED"/>
    <property type="match status" value="1"/>
</dbReference>
<keyword evidence="4 12" id="KW-0444">Lipid biosynthesis</keyword>
<dbReference type="EMBL" id="BLLF01002237">
    <property type="protein sequence ID" value="GFH23287.1"/>
    <property type="molecule type" value="Genomic_DNA"/>
</dbReference>
<comment type="cofactor">
    <cofactor evidence="12">
        <name>Fe(2+)</name>
        <dbReference type="ChEBI" id="CHEBI:29033"/>
    </cofactor>
</comment>
<comment type="domain">
    <text evidence="12">The histidine box domains are involved in binding the catalytic metal ions.</text>
</comment>
<name>A0A699ZKK4_HAELA</name>
<keyword evidence="10 13" id="KW-0472">Membrane</keyword>
<evidence type="ECO:0000256" key="11">
    <source>
        <dbReference type="ARBA" id="ARBA00023160"/>
    </source>
</evidence>
<feature type="transmembrane region" description="Helical" evidence="13">
    <location>
        <begin position="6"/>
        <end position="30"/>
    </location>
</feature>
<keyword evidence="6" id="KW-0276">Fatty acid metabolism</keyword>
<dbReference type="GO" id="GO:0016717">
    <property type="term" value="F:oxidoreductase activity, acting on paired donors, with oxidation of a pair of donors resulting in the reduction of molecular oxygen to two molecules of water"/>
    <property type="evidence" value="ECO:0007669"/>
    <property type="project" value="InterPro"/>
</dbReference>
<keyword evidence="7 13" id="KW-1133">Transmembrane helix</keyword>
<evidence type="ECO:0000256" key="1">
    <source>
        <dbReference type="ARBA" id="ARBA00004141"/>
    </source>
</evidence>
<organism evidence="14 15">
    <name type="scientific">Haematococcus lacustris</name>
    <name type="common">Green alga</name>
    <name type="synonym">Haematococcus pluvialis</name>
    <dbReference type="NCBI Taxonomy" id="44745"/>
    <lineage>
        <taxon>Eukaryota</taxon>
        <taxon>Viridiplantae</taxon>
        <taxon>Chlorophyta</taxon>
        <taxon>core chlorophytes</taxon>
        <taxon>Chlorophyceae</taxon>
        <taxon>CS clade</taxon>
        <taxon>Chlamydomonadales</taxon>
        <taxon>Haematococcaceae</taxon>
        <taxon>Haematococcus</taxon>
    </lineage>
</organism>
<comment type="subcellular location">
    <subcellularLocation>
        <location evidence="1">Membrane</location>
        <topology evidence="1">Multi-pass membrane protein</topology>
    </subcellularLocation>
</comment>
<evidence type="ECO:0000313" key="14">
    <source>
        <dbReference type="EMBL" id="GFH23287.1"/>
    </source>
</evidence>
<evidence type="ECO:0000256" key="5">
    <source>
        <dbReference type="ARBA" id="ARBA00022692"/>
    </source>
</evidence>
<evidence type="ECO:0000256" key="7">
    <source>
        <dbReference type="ARBA" id="ARBA00022989"/>
    </source>
</evidence>
<dbReference type="CDD" id="cd03505">
    <property type="entry name" value="Delta9-FADS-like"/>
    <property type="match status" value="1"/>
</dbReference>
<comment type="caution">
    <text evidence="14">The sequence shown here is derived from an EMBL/GenBank/DDBJ whole genome shotgun (WGS) entry which is preliminary data.</text>
</comment>
<gene>
    <name evidence="14" type="ORF">HaLaN_20879</name>
</gene>